<evidence type="ECO:0000313" key="1">
    <source>
        <dbReference type="EMBL" id="EEG24145.1"/>
    </source>
</evidence>
<comment type="caution">
    <text evidence="1">The sequence shown here is derived from an EMBL/GenBank/DDBJ whole genome shotgun (WGS) entry which is preliminary data.</text>
</comment>
<evidence type="ECO:0000313" key="2">
    <source>
        <dbReference type="Proteomes" id="UP000005837"/>
    </source>
</evidence>
<accession>C0DUX4</accession>
<protein>
    <submittedName>
        <fullName evidence="1">Uncharacterized protein</fullName>
    </submittedName>
</protein>
<name>C0DUX4_EIKCO</name>
<gene>
    <name evidence="1" type="ORF">EIKCOROL_01163</name>
</gene>
<reference evidence="1 2" key="1">
    <citation type="submission" date="2009-01" db="EMBL/GenBank/DDBJ databases">
        <authorList>
            <person name="Fulton L."/>
            <person name="Clifton S."/>
            <person name="Chinwalla A.T."/>
            <person name="Mitreva M."/>
            <person name="Sodergren E."/>
            <person name="Weinstock G."/>
            <person name="Clifton S."/>
            <person name="Dooling D.J."/>
            <person name="Fulton B."/>
            <person name="Minx P."/>
            <person name="Pepin K.H."/>
            <person name="Johnson M."/>
            <person name="Bhonagiri V."/>
            <person name="Nash W.E."/>
            <person name="Mardis E.R."/>
            <person name="Wilson R.K."/>
        </authorList>
    </citation>
    <scope>NUCLEOTIDE SEQUENCE [LARGE SCALE GENOMIC DNA]</scope>
    <source>
        <strain evidence="1 2">ATCC 23834</strain>
    </source>
</reference>
<dbReference type="HOGENOM" id="CLU_1989127_0_0_4"/>
<proteinExistence type="predicted"/>
<dbReference type="Proteomes" id="UP000005837">
    <property type="component" value="Unassembled WGS sequence"/>
</dbReference>
<dbReference type="EMBL" id="ACEA01000018">
    <property type="protein sequence ID" value="EEG24145.1"/>
    <property type="molecule type" value="Genomic_DNA"/>
</dbReference>
<sequence>MLGEGLEQVVNGAGAVGGGDDEGGFVAAGGLGAVVAEDEETGGVVGLVFDVGSEFGQVVVLGGGLAGNGGGLRLGSGEAGSFGVAGHGNAGGMGQVAVEPLVTLSQRLGVGIHFFRLLTTAGLLQ</sequence>
<dbReference type="AlphaFoldDB" id="C0DUX4"/>
<organism evidence="1 2">
    <name type="scientific">Eikenella corrodens ATCC 23834</name>
    <dbReference type="NCBI Taxonomy" id="546274"/>
    <lineage>
        <taxon>Bacteria</taxon>
        <taxon>Pseudomonadati</taxon>
        <taxon>Pseudomonadota</taxon>
        <taxon>Betaproteobacteria</taxon>
        <taxon>Neisseriales</taxon>
        <taxon>Neisseriaceae</taxon>
        <taxon>Eikenella</taxon>
    </lineage>
</organism>